<dbReference type="AlphaFoldDB" id="A0A3N0XPH6"/>
<sequence>MTVINIILFSVGPPSVAEKIAHRQTVRIGRTMKLQCPVEGDPPPLIMWTKDGRNIHSGWMRFRVLQQALRIKEVEAEDAGTFICKATNGFGSVNINYTLIVITAVQPTSGNDRGAEKLELEISTDLYAGFPSGLQGQTSIGRKTTILGTVNKIRREIPQSARRTDRNEFTTQVGVSLGFKGIGGGRHSKSRKRKNTNKTFKQPGRLNAQGLGLRFTPPVYEGPEKAGESNGASVQSALMFCIASPFVEDRHQKEKKEEAHSDLQG</sequence>
<dbReference type="Pfam" id="PF07679">
    <property type="entry name" value="I-set"/>
    <property type="match status" value="1"/>
</dbReference>
<dbReference type="FunFam" id="2.60.40.10:FF:000593">
    <property type="entry name" value="Fibroblast growth factor receptor-like 1"/>
    <property type="match status" value="1"/>
</dbReference>
<dbReference type="GO" id="GO:0017134">
    <property type="term" value="F:fibroblast growth factor binding"/>
    <property type="evidence" value="ECO:0007669"/>
    <property type="project" value="TreeGrafter"/>
</dbReference>
<dbReference type="EMBL" id="RJVU01066719">
    <property type="protein sequence ID" value="ROI90137.1"/>
    <property type="molecule type" value="Genomic_DNA"/>
</dbReference>
<gene>
    <name evidence="3" type="ORF">DPX16_23598</name>
</gene>
<comment type="caution">
    <text evidence="3">The sequence shown here is derived from an EMBL/GenBank/DDBJ whole genome shotgun (WGS) entry which is preliminary data.</text>
</comment>
<dbReference type="GO" id="GO:0005886">
    <property type="term" value="C:plasma membrane"/>
    <property type="evidence" value="ECO:0007669"/>
    <property type="project" value="TreeGrafter"/>
</dbReference>
<dbReference type="PANTHER" id="PTHR19890:SF10">
    <property type="entry name" value="FIBROBLAST GROWTH FACTOR RECEPTOR-LIKE 1"/>
    <property type="match status" value="1"/>
</dbReference>
<reference evidence="3 4" key="1">
    <citation type="submission" date="2018-10" db="EMBL/GenBank/DDBJ databases">
        <title>Genome assembly for a Yunnan-Guizhou Plateau 3E fish, Anabarilius grahami (Regan), and its evolutionary and genetic applications.</title>
        <authorList>
            <person name="Jiang W."/>
        </authorList>
    </citation>
    <scope>NUCLEOTIDE SEQUENCE [LARGE SCALE GENOMIC DNA]</scope>
    <source>
        <strain evidence="3">AG-KIZ</strain>
        <tissue evidence="3">Muscle</tissue>
    </source>
</reference>
<dbReference type="InterPro" id="IPR052615">
    <property type="entry name" value="FGFRL"/>
</dbReference>
<feature type="domain" description="Ig-like" evidence="2">
    <location>
        <begin position="14"/>
        <end position="100"/>
    </location>
</feature>
<dbReference type="Proteomes" id="UP000281406">
    <property type="component" value="Unassembled WGS sequence"/>
</dbReference>
<protein>
    <submittedName>
        <fullName evidence="3">Fibroblast growth factor receptor-like 1</fullName>
    </submittedName>
</protein>
<proteinExistence type="predicted"/>
<accession>A0A3N0XPH6</accession>
<dbReference type="SMART" id="SM00409">
    <property type="entry name" value="IG"/>
    <property type="match status" value="1"/>
</dbReference>
<feature type="compositionally biased region" description="Basic residues" evidence="1">
    <location>
        <begin position="186"/>
        <end position="196"/>
    </location>
</feature>
<evidence type="ECO:0000313" key="3">
    <source>
        <dbReference type="EMBL" id="ROI90137.1"/>
    </source>
</evidence>
<dbReference type="InterPro" id="IPR007110">
    <property type="entry name" value="Ig-like_dom"/>
</dbReference>
<feature type="region of interest" description="Disordered" evidence="1">
    <location>
        <begin position="180"/>
        <end position="204"/>
    </location>
</feature>
<evidence type="ECO:0000313" key="4">
    <source>
        <dbReference type="Proteomes" id="UP000281406"/>
    </source>
</evidence>
<dbReference type="SUPFAM" id="SSF48726">
    <property type="entry name" value="Immunoglobulin"/>
    <property type="match status" value="1"/>
</dbReference>
<dbReference type="Gene3D" id="2.60.40.10">
    <property type="entry name" value="Immunoglobulins"/>
    <property type="match status" value="1"/>
</dbReference>
<keyword evidence="3" id="KW-0675">Receptor</keyword>
<dbReference type="InterPro" id="IPR003599">
    <property type="entry name" value="Ig_sub"/>
</dbReference>
<dbReference type="OrthoDB" id="6244905at2759"/>
<dbReference type="InterPro" id="IPR013098">
    <property type="entry name" value="Ig_I-set"/>
</dbReference>
<dbReference type="PROSITE" id="PS50835">
    <property type="entry name" value="IG_LIKE"/>
    <property type="match status" value="1"/>
</dbReference>
<dbReference type="PANTHER" id="PTHR19890">
    <property type="entry name" value="FIBROBLAST GROWTH FACTOR RECEPTOR"/>
    <property type="match status" value="1"/>
</dbReference>
<organism evidence="3 4">
    <name type="scientific">Anabarilius grahami</name>
    <name type="common">Kanglang fish</name>
    <name type="synonym">Barilius grahami</name>
    <dbReference type="NCBI Taxonomy" id="495550"/>
    <lineage>
        <taxon>Eukaryota</taxon>
        <taxon>Metazoa</taxon>
        <taxon>Chordata</taxon>
        <taxon>Craniata</taxon>
        <taxon>Vertebrata</taxon>
        <taxon>Euteleostomi</taxon>
        <taxon>Actinopterygii</taxon>
        <taxon>Neopterygii</taxon>
        <taxon>Teleostei</taxon>
        <taxon>Ostariophysi</taxon>
        <taxon>Cypriniformes</taxon>
        <taxon>Xenocyprididae</taxon>
        <taxon>Xenocypridinae</taxon>
        <taxon>Xenocypridinae incertae sedis</taxon>
        <taxon>Anabarilius</taxon>
    </lineage>
</organism>
<dbReference type="SMART" id="SM00408">
    <property type="entry name" value="IGc2"/>
    <property type="match status" value="1"/>
</dbReference>
<dbReference type="InterPro" id="IPR003598">
    <property type="entry name" value="Ig_sub2"/>
</dbReference>
<keyword evidence="4" id="KW-1185">Reference proteome</keyword>
<dbReference type="InterPro" id="IPR013783">
    <property type="entry name" value="Ig-like_fold"/>
</dbReference>
<name>A0A3N0XPH6_ANAGA</name>
<dbReference type="InterPro" id="IPR036179">
    <property type="entry name" value="Ig-like_dom_sf"/>
</dbReference>
<dbReference type="GO" id="GO:0005007">
    <property type="term" value="F:fibroblast growth factor receptor activity"/>
    <property type="evidence" value="ECO:0007669"/>
    <property type="project" value="TreeGrafter"/>
</dbReference>
<evidence type="ECO:0000256" key="1">
    <source>
        <dbReference type="SAM" id="MobiDB-lite"/>
    </source>
</evidence>
<evidence type="ECO:0000259" key="2">
    <source>
        <dbReference type="PROSITE" id="PS50835"/>
    </source>
</evidence>